<dbReference type="EMBL" id="KI894029">
    <property type="protein sequence ID" value="OBR86747.1"/>
    <property type="molecule type" value="Genomic_DNA"/>
</dbReference>
<dbReference type="STRING" id="1296121.A0A1A6A9K3"/>
<accession>A0A1A6A9K3</accession>
<name>A0A1A6A9K3_9TREE</name>
<gene>
    <name evidence="1" type="ORF">I303_02761</name>
</gene>
<organism evidence="1">
    <name type="scientific">Kwoniella dejecticola CBS 10117</name>
    <dbReference type="NCBI Taxonomy" id="1296121"/>
    <lineage>
        <taxon>Eukaryota</taxon>
        <taxon>Fungi</taxon>
        <taxon>Dikarya</taxon>
        <taxon>Basidiomycota</taxon>
        <taxon>Agaricomycotina</taxon>
        <taxon>Tremellomycetes</taxon>
        <taxon>Tremellales</taxon>
        <taxon>Cryptococcaceae</taxon>
        <taxon>Kwoniella</taxon>
    </lineage>
</organism>
<sequence>MRSLKLDDIAGCWEGFDKAIWGALDRIRGIRVPRGVKRRDRRLLALPAKMGGLGLYSYQHDAPLAYTAASSLSVRMLRPLVEGLDQEDNTRSQSQLTQAAYQEESKELLNELPLHDRITMAESASTLGRRWLSAIPSHSRFTMSDNSIQANLAYRTLVSGYDRQCRKCALPNKAGHDEWCMGRRDYRVARHESVKHQLSSGLKAIPLSTVTVEPFIAHHMRRNDIRITLEGDGRPVIREEYDLKVVSLSAPSHQQNLRANGWTSEEKREVARDMEEKKYMEDAGRRIRRVLKQQARRKVTNLPEGDRAPFVPLVISTGGYMEQEMEDKIREWRRWEMPGIAYTWMLTSVSVALARARGRTFLGEK</sequence>
<proteinExistence type="predicted"/>
<dbReference type="AlphaFoldDB" id="A0A1A6A9K3"/>
<dbReference type="VEuPathDB" id="FungiDB:I303_02761"/>
<dbReference type="OrthoDB" id="2564450at2759"/>
<protein>
    <submittedName>
        <fullName evidence="1">Uncharacterized protein</fullName>
    </submittedName>
</protein>
<evidence type="ECO:0000313" key="1">
    <source>
        <dbReference type="EMBL" id="OBR86747.1"/>
    </source>
</evidence>
<reference evidence="1" key="1">
    <citation type="submission" date="2013-07" db="EMBL/GenBank/DDBJ databases">
        <title>The Genome Sequence of Cryptococcus dejecticola CBS10117.</title>
        <authorList>
            <consortium name="The Broad Institute Genome Sequencing Platform"/>
            <person name="Cuomo C."/>
            <person name="Litvintseva A."/>
            <person name="Chen Y."/>
            <person name="Heitman J."/>
            <person name="Sun S."/>
            <person name="Springer D."/>
            <person name="Dromer F."/>
            <person name="Young S.K."/>
            <person name="Zeng Q."/>
            <person name="Gargeya S."/>
            <person name="Fitzgerald M."/>
            <person name="Abouelleil A."/>
            <person name="Alvarado L."/>
            <person name="Berlin A.M."/>
            <person name="Chapman S.B."/>
            <person name="Dewar J."/>
            <person name="Goldberg J."/>
            <person name="Griggs A."/>
            <person name="Gujja S."/>
            <person name="Hansen M."/>
            <person name="Howarth C."/>
            <person name="Imamovic A."/>
            <person name="Larimer J."/>
            <person name="McCowan C."/>
            <person name="Murphy C."/>
            <person name="Pearson M."/>
            <person name="Priest M."/>
            <person name="Roberts A."/>
            <person name="Saif S."/>
            <person name="Shea T."/>
            <person name="Sykes S."/>
            <person name="Wortman J."/>
            <person name="Nusbaum C."/>
            <person name="Birren B."/>
        </authorList>
    </citation>
    <scope>NUCLEOTIDE SEQUENCE [LARGE SCALE GENOMIC DNA]</scope>
    <source>
        <strain evidence="1">CBS 10117</strain>
    </source>
</reference>